<dbReference type="Gene3D" id="1.25.40.10">
    <property type="entry name" value="Tetratricopeptide repeat domain"/>
    <property type="match status" value="1"/>
</dbReference>
<dbReference type="SUPFAM" id="SSF48452">
    <property type="entry name" value="TPR-like"/>
    <property type="match status" value="1"/>
</dbReference>
<dbReference type="PROSITE" id="PS50005">
    <property type="entry name" value="TPR"/>
    <property type="match status" value="1"/>
</dbReference>
<protein>
    <submittedName>
        <fullName evidence="2">Tetratricopeptide repeat protein</fullName>
    </submittedName>
</protein>
<name>A0ABX2IQW7_9RHOB</name>
<evidence type="ECO:0000313" key="3">
    <source>
        <dbReference type="Proteomes" id="UP000777935"/>
    </source>
</evidence>
<dbReference type="InterPro" id="IPR011990">
    <property type="entry name" value="TPR-like_helical_dom_sf"/>
</dbReference>
<dbReference type="RefSeq" id="WP_174138114.1">
    <property type="nucleotide sequence ID" value="NZ_JABUFE010000005.1"/>
</dbReference>
<dbReference type="EMBL" id="JABUFE010000005">
    <property type="protein sequence ID" value="NSX55263.1"/>
    <property type="molecule type" value="Genomic_DNA"/>
</dbReference>
<evidence type="ECO:0000313" key="2">
    <source>
        <dbReference type="EMBL" id="NSX55263.1"/>
    </source>
</evidence>
<sequence length="142" mass="15879">MDELPDDIFEQIEVLSEDGNVALDTGKPDEAIGYWRKALGLLPEPQSKWDAAMWLYASLGDAYRAKNDHENALSAFQSANASGDGAMNAFVQFGLGVSLYDLDRKDEATNPLLRAYMMEGRDIFKEEPFGYLKHLADQKLID</sequence>
<keyword evidence="3" id="KW-1185">Reference proteome</keyword>
<gene>
    <name evidence="2" type="ORF">HRQ87_10655</name>
</gene>
<evidence type="ECO:0000256" key="1">
    <source>
        <dbReference type="PROSITE-ProRule" id="PRU00339"/>
    </source>
</evidence>
<dbReference type="SMART" id="SM00028">
    <property type="entry name" value="TPR"/>
    <property type="match status" value="3"/>
</dbReference>
<keyword evidence="1" id="KW-0802">TPR repeat</keyword>
<proteinExistence type="predicted"/>
<feature type="repeat" description="TPR" evidence="1">
    <location>
        <begin position="12"/>
        <end position="45"/>
    </location>
</feature>
<reference evidence="2 3" key="1">
    <citation type="submission" date="2020-06" db="EMBL/GenBank/DDBJ databases">
        <title>Sulfitobacter algicola sp. nov., isolated from green algae.</title>
        <authorList>
            <person name="Wang C."/>
        </authorList>
    </citation>
    <scope>NUCLEOTIDE SEQUENCE [LARGE SCALE GENOMIC DNA]</scope>
    <source>
        <strain evidence="2 3">1151</strain>
    </source>
</reference>
<accession>A0ABX2IQW7</accession>
<organism evidence="2 3">
    <name type="scientific">Parasulfitobacter algicola</name>
    <dbReference type="NCBI Taxonomy" id="2614809"/>
    <lineage>
        <taxon>Bacteria</taxon>
        <taxon>Pseudomonadati</taxon>
        <taxon>Pseudomonadota</taxon>
        <taxon>Alphaproteobacteria</taxon>
        <taxon>Rhodobacterales</taxon>
        <taxon>Roseobacteraceae</taxon>
        <taxon>Parasulfitobacter</taxon>
    </lineage>
</organism>
<dbReference type="Proteomes" id="UP000777935">
    <property type="component" value="Unassembled WGS sequence"/>
</dbReference>
<dbReference type="InterPro" id="IPR019734">
    <property type="entry name" value="TPR_rpt"/>
</dbReference>
<dbReference type="Pfam" id="PF13181">
    <property type="entry name" value="TPR_8"/>
    <property type="match status" value="1"/>
</dbReference>
<comment type="caution">
    <text evidence="2">The sequence shown here is derived from an EMBL/GenBank/DDBJ whole genome shotgun (WGS) entry which is preliminary data.</text>
</comment>